<gene>
    <name evidence="2" type="ORF">CWO07_22975</name>
</gene>
<evidence type="ECO:0000313" key="3">
    <source>
        <dbReference type="Proteomes" id="UP000244197"/>
    </source>
</evidence>
<sequence length="117" mass="13045">MRLNTFIKTALVAVLFISYHLNGFSSDLNPVQCQIKNNDLMLTVNNTMVSSFTVSTSTGSSFTQNTSSGTTKLILNINQFPAVIKFHPNKAVWEINKGCKINQIKNKKPNHPPSLKY</sequence>
<dbReference type="AlphaFoldDB" id="A0A2T5ENY4"/>
<comment type="caution">
    <text evidence="2">The sequence shown here is derived from an EMBL/GenBank/DDBJ whole genome shotgun (WGS) entry which is preliminary data.</text>
</comment>
<protein>
    <submittedName>
        <fullName evidence="2">Uncharacterized protein</fullName>
    </submittedName>
</protein>
<proteinExistence type="predicted"/>
<reference evidence="2 3" key="1">
    <citation type="submission" date="2017-11" db="EMBL/GenBank/DDBJ databases">
        <title>Population delineation of vibrios coincides with oyster pathogenicity.</title>
        <authorList>
            <person name="Bruto M."/>
            <person name="Labreuche Y."/>
            <person name="James A."/>
            <person name="Piel D."/>
            <person name="Chenivesse S."/>
            <person name="Petton B."/>
            <person name="Polz M.F."/>
            <person name="Le Roux F."/>
        </authorList>
    </citation>
    <scope>NUCLEOTIDE SEQUENCE [LARGE SCALE GENOMIC DNA]</scope>
    <source>
        <strain evidence="2 3">FF_144</strain>
    </source>
</reference>
<feature type="chain" id="PRO_5015532046" evidence="1">
    <location>
        <begin position="24"/>
        <end position="117"/>
    </location>
</feature>
<dbReference type="Proteomes" id="UP000244197">
    <property type="component" value="Unassembled WGS sequence"/>
</dbReference>
<evidence type="ECO:0000313" key="2">
    <source>
        <dbReference type="EMBL" id="PTP23116.1"/>
    </source>
</evidence>
<keyword evidence="1" id="KW-0732">Signal</keyword>
<evidence type="ECO:0000256" key="1">
    <source>
        <dbReference type="SAM" id="SignalP"/>
    </source>
</evidence>
<feature type="signal peptide" evidence="1">
    <location>
        <begin position="1"/>
        <end position="23"/>
    </location>
</feature>
<accession>A0A2T5ENY4</accession>
<organism evidence="2 3">
    <name type="scientific">Vibrio splendidus</name>
    <dbReference type="NCBI Taxonomy" id="29497"/>
    <lineage>
        <taxon>Bacteria</taxon>
        <taxon>Pseudomonadati</taxon>
        <taxon>Pseudomonadota</taxon>
        <taxon>Gammaproteobacteria</taxon>
        <taxon>Vibrionales</taxon>
        <taxon>Vibrionaceae</taxon>
        <taxon>Vibrio</taxon>
    </lineage>
</organism>
<name>A0A2T5ENY4_VIBSP</name>
<dbReference type="EMBL" id="PIFK01000071">
    <property type="protein sequence ID" value="PTP23116.1"/>
    <property type="molecule type" value="Genomic_DNA"/>
</dbReference>